<dbReference type="GeneID" id="98051831"/>
<sequence>MVSPQNDGNGAAAPVDIALYGATGFVGGLIARHLAEHAPPGVRIALAGRSEAKLAATRAALPTSARDWPLIVADAADPAATDRLAAGARVVLSTVGPYAKYGLGLVGSCARAGTHYADLTGEVLFVREAIDRFHDTARASGARIVHSCGYDSVPSDLGVFLAHRAAQADGAGGLTEVRTVATMRGGVSGGTVDSLRGQLDTVRTDRDARRLAARPHSLSPDPSAEPTPSQPGDAGPPARLPDGTWTAPFVMASYNTRIVRRSNALLDHAYGRGLRYGELQGCGRGVSGAVTAGVVTGGLGALVGAFMVPPIRPLLDRVLPAPGTGPSERTRERGWFRMDVRAETESGRRYRVRVSGPGDPGYGATAVMFGEAGLALALGGSALPDRAGCLTPATALGDVLVDRLRAAGHTYDVAEG</sequence>
<accession>A0A852VZS6</accession>
<dbReference type="GO" id="GO:0009247">
    <property type="term" value="P:glycolipid biosynthetic process"/>
    <property type="evidence" value="ECO:0007669"/>
    <property type="project" value="TreeGrafter"/>
</dbReference>
<dbReference type="GO" id="GO:0005886">
    <property type="term" value="C:plasma membrane"/>
    <property type="evidence" value="ECO:0007669"/>
    <property type="project" value="TreeGrafter"/>
</dbReference>
<keyword evidence="4" id="KW-1185">Reference proteome</keyword>
<dbReference type="SUPFAM" id="SSF51735">
    <property type="entry name" value="NAD(P)-binding Rossmann-fold domains"/>
    <property type="match status" value="1"/>
</dbReference>
<evidence type="ECO:0000256" key="1">
    <source>
        <dbReference type="SAM" id="MobiDB-lite"/>
    </source>
</evidence>
<dbReference type="EMBL" id="JACCCZ010000001">
    <property type="protein sequence ID" value="NYG01769.1"/>
    <property type="molecule type" value="Genomic_DNA"/>
</dbReference>
<organism evidence="3 4">
    <name type="scientific">Pseudonocardia alni</name>
    <name type="common">Amycolata alni</name>
    <dbReference type="NCBI Taxonomy" id="33907"/>
    <lineage>
        <taxon>Bacteria</taxon>
        <taxon>Bacillati</taxon>
        <taxon>Actinomycetota</taxon>
        <taxon>Actinomycetes</taxon>
        <taxon>Pseudonocardiales</taxon>
        <taxon>Pseudonocardiaceae</taxon>
        <taxon>Pseudonocardia</taxon>
    </lineage>
</organism>
<feature type="domain" description="Saccharopine dehydrogenase NADP binding" evidence="2">
    <location>
        <begin position="17"/>
        <end position="145"/>
    </location>
</feature>
<dbReference type="Pfam" id="PF03435">
    <property type="entry name" value="Sacchrp_dh_NADP"/>
    <property type="match status" value="1"/>
</dbReference>
<dbReference type="PANTHER" id="PTHR12286:SF5">
    <property type="entry name" value="SACCHAROPINE DEHYDROGENASE-LIKE OXIDOREDUCTASE"/>
    <property type="match status" value="1"/>
</dbReference>
<dbReference type="AlphaFoldDB" id="A0A852VZS6"/>
<dbReference type="Proteomes" id="UP000549695">
    <property type="component" value="Unassembled WGS sequence"/>
</dbReference>
<dbReference type="InterPro" id="IPR005097">
    <property type="entry name" value="Sacchrp_dh_NADP-bd"/>
</dbReference>
<evidence type="ECO:0000259" key="2">
    <source>
        <dbReference type="Pfam" id="PF03435"/>
    </source>
</evidence>
<dbReference type="PANTHER" id="PTHR12286">
    <property type="entry name" value="SACCHAROPINE DEHYDROGENASE-LIKE OXIDOREDUCTASE"/>
    <property type="match status" value="1"/>
</dbReference>
<reference evidence="3 4" key="1">
    <citation type="submission" date="2020-07" db="EMBL/GenBank/DDBJ databases">
        <title>Sequencing the genomes of 1000 actinobacteria strains.</title>
        <authorList>
            <person name="Klenk H.-P."/>
        </authorList>
    </citation>
    <scope>NUCLEOTIDE SEQUENCE [LARGE SCALE GENOMIC DNA]</scope>
    <source>
        <strain evidence="3 4">DSM 44749</strain>
    </source>
</reference>
<feature type="region of interest" description="Disordered" evidence="1">
    <location>
        <begin position="185"/>
        <end position="242"/>
    </location>
</feature>
<comment type="caution">
    <text evidence="3">The sequence shown here is derived from an EMBL/GenBank/DDBJ whole genome shotgun (WGS) entry which is preliminary data.</text>
</comment>
<dbReference type="Gene3D" id="3.40.50.720">
    <property type="entry name" value="NAD(P)-binding Rossmann-like Domain"/>
    <property type="match status" value="1"/>
</dbReference>
<gene>
    <name evidence="3" type="ORF">HDA37_002054</name>
</gene>
<dbReference type="InterPro" id="IPR051276">
    <property type="entry name" value="Saccharopine_DH-like_oxidrdct"/>
</dbReference>
<evidence type="ECO:0000313" key="4">
    <source>
        <dbReference type="Proteomes" id="UP000549695"/>
    </source>
</evidence>
<evidence type="ECO:0000313" key="3">
    <source>
        <dbReference type="EMBL" id="NYG01769.1"/>
    </source>
</evidence>
<proteinExistence type="predicted"/>
<dbReference type="InterPro" id="IPR036291">
    <property type="entry name" value="NAD(P)-bd_dom_sf"/>
</dbReference>
<name>A0A852VZS6_PSEA5</name>
<dbReference type="RefSeq" id="WP_179760949.1">
    <property type="nucleotide sequence ID" value="NZ_BAAAJZ010000015.1"/>
</dbReference>
<protein>
    <submittedName>
        <fullName evidence="3">Short subunit dehydrogenase-like uncharacterized protein</fullName>
    </submittedName>
</protein>